<dbReference type="SUPFAM" id="SSF53335">
    <property type="entry name" value="S-adenosyl-L-methionine-dependent methyltransferases"/>
    <property type="match status" value="1"/>
</dbReference>
<dbReference type="Gene3D" id="3.40.50.150">
    <property type="entry name" value="Vaccinia Virus protein VP39"/>
    <property type="match status" value="1"/>
</dbReference>
<evidence type="ECO:0000313" key="1">
    <source>
        <dbReference type="EMBL" id="SFC62466.1"/>
    </source>
</evidence>
<sequence length="382" mass="40715">MGVSSAAFRSLLSRAADSLGCRSHAGHLVHTAHLHGLLPLQGIPPSPVSLDPDEWRALRAHSRGVPLSRTLWPQSMSGRRLSDLNQRLLGTLRARTVAQAVHRAWTNGLHRLPADAAREELDGPGLARIFDALLGGREHSRLDRQAARALLNAAPFMETAALIDRAFTEEAVRHLAQHHGIRQFMDIGCGLSAPSGTNVHDIARAVCPDARVVYVDNSYHVVATGRALLRCAPPGKTAICHADLSDPGGILTAAEVIGTLDLRSPIGLLLNGVLEFLPDTAHGPAHGLAEALKSALPSGSALAVRHITSDFQPVALSSALRVLARAGIPAQWRSRGEVEDFFRGWNLLAPGVVPAHRWQPHVIAAELPGAAVMSWAGIAIKP</sequence>
<dbReference type="EMBL" id="FOLM01000004">
    <property type="protein sequence ID" value="SFC62466.1"/>
    <property type="molecule type" value="Genomic_DNA"/>
</dbReference>
<gene>
    <name evidence="1" type="ORF">SAMN05421773_104307</name>
</gene>
<evidence type="ECO:0000313" key="2">
    <source>
        <dbReference type="Proteomes" id="UP000199207"/>
    </source>
</evidence>
<dbReference type="InterPro" id="IPR006764">
    <property type="entry name" value="SAM_dep_MeTrfase_SAV2177_type"/>
</dbReference>
<keyword evidence="1" id="KW-0489">Methyltransferase</keyword>
<accession>A0A1I1KNM5</accession>
<dbReference type="STRING" id="910347.SAMN05421773_104307"/>
<reference evidence="1 2" key="1">
    <citation type="submission" date="2016-10" db="EMBL/GenBank/DDBJ databases">
        <authorList>
            <person name="de Groot N.N."/>
        </authorList>
    </citation>
    <scope>NUCLEOTIDE SEQUENCE [LARGE SCALE GENOMIC DNA]</scope>
    <source>
        <strain evidence="1 2">CGMCC 4.5739</strain>
    </source>
</reference>
<dbReference type="Proteomes" id="UP000199207">
    <property type="component" value="Unassembled WGS sequence"/>
</dbReference>
<dbReference type="Pfam" id="PF04672">
    <property type="entry name" value="Methyltransf_19"/>
    <property type="match status" value="1"/>
</dbReference>
<dbReference type="AlphaFoldDB" id="A0A1I1KNM5"/>
<dbReference type="GO" id="GO:0008168">
    <property type="term" value="F:methyltransferase activity"/>
    <property type="evidence" value="ECO:0007669"/>
    <property type="project" value="UniProtKB-KW"/>
</dbReference>
<keyword evidence="1" id="KW-0808">Transferase</keyword>
<keyword evidence="2" id="KW-1185">Reference proteome</keyword>
<dbReference type="GO" id="GO:0032259">
    <property type="term" value="P:methylation"/>
    <property type="evidence" value="ECO:0007669"/>
    <property type="project" value="UniProtKB-KW"/>
</dbReference>
<organism evidence="1 2">
    <name type="scientific">Streptomyces aidingensis</name>
    <dbReference type="NCBI Taxonomy" id="910347"/>
    <lineage>
        <taxon>Bacteria</taxon>
        <taxon>Bacillati</taxon>
        <taxon>Actinomycetota</taxon>
        <taxon>Actinomycetes</taxon>
        <taxon>Kitasatosporales</taxon>
        <taxon>Streptomycetaceae</taxon>
        <taxon>Streptomyces</taxon>
    </lineage>
</organism>
<proteinExistence type="predicted"/>
<protein>
    <submittedName>
        <fullName evidence="1">S-adenosyl methyltransferase</fullName>
    </submittedName>
</protein>
<name>A0A1I1KNM5_9ACTN</name>
<dbReference type="InterPro" id="IPR029063">
    <property type="entry name" value="SAM-dependent_MTases_sf"/>
</dbReference>